<reference evidence="2" key="1">
    <citation type="submission" date="2020-04" db="EMBL/GenBank/DDBJ databases">
        <title>Hybrid Assembly of Korean Phytophthora infestans isolates.</title>
        <authorList>
            <person name="Prokchorchik M."/>
            <person name="Lee Y."/>
            <person name="Seo J."/>
            <person name="Cho J.-H."/>
            <person name="Park Y.-E."/>
            <person name="Jang D.-C."/>
            <person name="Im J.-S."/>
            <person name="Choi J.-G."/>
            <person name="Park H.-J."/>
            <person name="Lee G.-B."/>
            <person name="Lee Y.-G."/>
            <person name="Hong S.-Y."/>
            <person name="Cho K."/>
            <person name="Sohn K.H."/>
        </authorList>
    </citation>
    <scope>NUCLEOTIDE SEQUENCE</scope>
    <source>
        <strain evidence="2">KR_1_A1</strain>
    </source>
</reference>
<dbReference type="Proteomes" id="UP000602510">
    <property type="component" value="Unassembled WGS sequence"/>
</dbReference>
<comment type="caution">
    <text evidence="2">The sequence shown here is derived from an EMBL/GenBank/DDBJ whole genome shotgun (WGS) entry which is preliminary data.</text>
</comment>
<keyword evidence="3" id="KW-1185">Reference proteome</keyword>
<feature type="region of interest" description="Disordered" evidence="1">
    <location>
        <begin position="113"/>
        <end position="133"/>
    </location>
</feature>
<evidence type="ECO:0000313" key="3">
    <source>
        <dbReference type="Proteomes" id="UP000602510"/>
    </source>
</evidence>
<accession>A0A833S680</accession>
<evidence type="ECO:0000256" key="1">
    <source>
        <dbReference type="SAM" id="MobiDB-lite"/>
    </source>
</evidence>
<proteinExistence type="predicted"/>
<gene>
    <name evidence="2" type="ORF">GN244_ATG13812</name>
</gene>
<dbReference type="AlphaFoldDB" id="A0A833S680"/>
<organism evidence="2 3">
    <name type="scientific">Phytophthora infestans</name>
    <name type="common">Potato late blight agent</name>
    <name type="synonym">Botrytis infestans</name>
    <dbReference type="NCBI Taxonomy" id="4787"/>
    <lineage>
        <taxon>Eukaryota</taxon>
        <taxon>Sar</taxon>
        <taxon>Stramenopiles</taxon>
        <taxon>Oomycota</taxon>
        <taxon>Peronosporomycetes</taxon>
        <taxon>Peronosporales</taxon>
        <taxon>Peronosporaceae</taxon>
        <taxon>Phytophthora</taxon>
    </lineage>
</organism>
<dbReference type="EMBL" id="WSZM01000380">
    <property type="protein sequence ID" value="KAF4034171.1"/>
    <property type="molecule type" value="Genomic_DNA"/>
</dbReference>
<name>A0A833S680_PHYIN</name>
<sequence>MHVHHHTTWPTAYHEEDLLCDIWMYSQQAKKGNLQQVKPPSGRLYLPQRSLLWLQLVPGRFYLLNRWLLELQVEPWRPHMLLRLILLVPGRHRVWQLWVENCATVPASGFATAAPRGTSETPSAPEHTDAASTGTCATLPAPAVVQVGAGVTLLAHERAPVATIGLLEP</sequence>
<protein>
    <submittedName>
        <fullName evidence="2">Uncharacterized protein</fullName>
    </submittedName>
</protein>
<evidence type="ECO:0000313" key="2">
    <source>
        <dbReference type="EMBL" id="KAF4034171.1"/>
    </source>
</evidence>